<dbReference type="PANTHER" id="PTHR43280:SF32">
    <property type="entry name" value="TRANSCRIPTIONAL REGULATORY PROTEIN"/>
    <property type="match status" value="1"/>
</dbReference>
<dbReference type="InterPro" id="IPR020449">
    <property type="entry name" value="Tscrpt_reg_AraC-type_HTH"/>
</dbReference>
<keyword evidence="6" id="KW-1185">Reference proteome</keyword>
<dbReference type="SUPFAM" id="SSF46689">
    <property type="entry name" value="Homeodomain-like"/>
    <property type="match status" value="1"/>
</dbReference>
<evidence type="ECO:0000256" key="1">
    <source>
        <dbReference type="ARBA" id="ARBA00023015"/>
    </source>
</evidence>
<evidence type="ECO:0000259" key="4">
    <source>
        <dbReference type="PROSITE" id="PS01124"/>
    </source>
</evidence>
<evidence type="ECO:0000313" key="5">
    <source>
        <dbReference type="EMBL" id="KAA2243037.1"/>
    </source>
</evidence>
<dbReference type="SMART" id="SM00342">
    <property type="entry name" value="HTH_ARAC"/>
    <property type="match status" value="1"/>
</dbReference>
<dbReference type="Pfam" id="PF12833">
    <property type="entry name" value="HTH_18"/>
    <property type="match status" value="1"/>
</dbReference>
<dbReference type="PROSITE" id="PS01124">
    <property type="entry name" value="HTH_ARAC_FAMILY_2"/>
    <property type="match status" value="1"/>
</dbReference>
<reference evidence="5 6" key="2">
    <citation type="submission" date="2019-09" db="EMBL/GenBank/DDBJ databases">
        <authorList>
            <person name="Jin C."/>
        </authorList>
    </citation>
    <scope>NUCLEOTIDE SEQUENCE [LARGE SCALE GENOMIC DNA]</scope>
    <source>
        <strain evidence="5 6">BN140078</strain>
    </source>
</reference>
<protein>
    <submittedName>
        <fullName evidence="5">AraC family transcriptional regulator</fullName>
    </submittedName>
</protein>
<dbReference type="GO" id="GO:0003700">
    <property type="term" value="F:DNA-binding transcription factor activity"/>
    <property type="evidence" value="ECO:0007669"/>
    <property type="project" value="InterPro"/>
</dbReference>
<dbReference type="PRINTS" id="PR00032">
    <property type="entry name" value="HTHARAC"/>
</dbReference>
<dbReference type="Proteomes" id="UP000324611">
    <property type="component" value="Unassembled WGS sequence"/>
</dbReference>
<keyword evidence="1" id="KW-0805">Transcription regulation</keyword>
<keyword evidence="3" id="KW-0804">Transcription</keyword>
<dbReference type="Gene3D" id="1.10.10.60">
    <property type="entry name" value="Homeodomain-like"/>
    <property type="match status" value="2"/>
</dbReference>
<dbReference type="InterPro" id="IPR018060">
    <property type="entry name" value="HTH_AraC"/>
</dbReference>
<organism evidence="5 6">
    <name type="scientific">Chitinophaga agrisoli</name>
    <dbReference type="NCBI Taxonomy" id="2607653"/>
    <lineage>
        <taxon>Bacteria</taxon>
        <taxon>Pseudomonadati</taxon>
        <taxon>Bacteroidota</taxon>
        <taxon>Chitinophagia</taxon>
        <taxon>Chitinophagales</taxon>
        <taxon>Chitinophagaceae</taxon>
        <taxon>Chitinophaga</taxon>
    </lineage>
</organism>
<proteinExistence type="predicted"/>
<evidence type="ECO:0000256" key="3">
    <source>
        <dbReference type="ARBA" id="ARBA00023163"/>
    </source>
</evidence>
<dbReference type="InterPro" id="IPR009057">
    <property type="entry name" value="Homeodomain-like_sf"/>
</dbReference>
<sequence length="311" mass="35416">MHPGRGGLAAFPGSIHFKFIIMSIKKVMLVTGAGDSWTCKTFFSSGGMQESYLSPNRREFYQIMLVTGGAGRLTIGGNTYSIKRPVMLFVRPHEIISWKNLSIQAGAHYALFKKAFMIRYPQFKAMLDTSGLFRDRQKTVICLNNSRLRTCCRYFEKMEAEDRSGNVYREDIIQALLQLLVVESIQAARFLTPGTAVPDPPICQFFELLEKETAGISFTNPIRIRTAKEFANNLHIHPNYLNRLSKKQTGQSVSTHIRNRLLEEAKMLLLQTNWPLQDIAYSIGFSEQSNFQLFFKKNTGFTPAGFRRGFN</sequence>
<reference evidence="5 6" key="1">
    <citation type="submission" date="2019-09" db="EMBL/GenBank/DDBJ databases">
        <title>Chitinophaga ginsengihumi sp. nov., isolated from soil of ginseng rhizosphere.</title>
        <authorList>
            <person name="Lee J."/>
        </authorList>
    </citation>
    <scope>NUCLEOTIDE SEQUENCE [LARGE SCALE GENOMIC DNA]</scope>
    <source>
        <strain evidence="5 6">BN140078</strain>
    </source>
</reference>
<comment type="caution">
    <text evidence="5">The sequence shown here is derived from an EMBL/GenBank/DDBJ whole genome shotgun (WGS) entry which is preliminary data.</text>
</comment>
<dbReference type="Pfam" id="PF02311">
    <property type="entry name" value="AraC_binding"/>
    <property type="match status" value="1"/>
</dbReference>
<dbReference type="InterPro" id="IPR003313">
    <property type="entry name" value="AraC-bd"/>
</dbReference>
<dbReference type="EMBL" id="VUOC01000002">
    <property type="protein sequence ID" value="KAA2243037.1"/>
    <property type="molecule type" value="Genomic_DNA"/>
</dbReference>
<accession>A0A5B2VXR5</accession>
<dbReference type="PANTHER" id="PTHR43280">
    <property type="entry name" value="ARAC-FAMILY TRANSCRIPTIONAL REGULATOR"/>
    <property type="match status" value="1"/>
</dbReference>
<name>A0A5B2VXR5_9BACT</name>
<evidence type="ECO:0000313" key="6">
    <source>
        <dbReference type="Proteomes" id="UP000324611"/>
    </source>
</evidence>
<dbReference type="AlphaFoldDB" id="A0A5B2VXR5"/>
<dbReference type="GO" id="GO:0043565">
    <property type="term" value="F:sequence-specific DNA binding"/>
    <property type="evidence" value="ECO:0007669"/>
    <property type="project" value="InterPro"/>
</dbReference>
<gene>
    <name evidence="5" type="ORF">F0L74_10990</name>
</gene>
<feature type="domain" description="HTH araC/xylS-type" evidence="4">
    <location>
        <begin position="226"/>
        <end position="309"/>
    </location>
</feature>
<keyword evidence="2" id="KW-0238">DNA-binding</keyword>
<dbReference type="InterPro" id="IPR037923">
    <property type="entry name" value="HTH-like"/>
</dbReference>
<dbReference type="SUPFAM" id="SSF51215">
    <property type="entry name" value="Regulatory protein AraC"/>
    <property type="match status" value="1"/>
</dbReference>
<evidence type="ECO:0000256" key="2">
    <source>
        <dbReference type="ARBA" id="ARBA00023125"/>
    </source>
</evidence>